<evidence type="ECO:0000313" key="2">
    <source>
        <dbReference type="Proteomes" id="UP000242847"/>
    </source>
</evidence>
<comment type="caution">
    <text evidence="1">The sequence shown here is derived from an EMBL/GenBank/DDBJ whole genome shotgun (WGS) entry which is preliminary data.</text>
</comment>
<dbReference type="Proteomes" id="UP000242847">
    <property type="component" value="Unassembled WGS sequence"/>
</dbReference>
<dbReference type="EMBL" id="MUBC01000035">
    <property type="protein sequence ID" value="ONM43153.1"/>
    <property type="molecule type" value="Genomic_DNA"/>
</dbReference>
<keyword evidence="2" id="KW-1185">Reference proteome</keyword>
<dbReference type="RefSeq" id="WP_083728390.1">
    <property type="nucleotide sequence ID" value="NZ_FOUD01000001.1"/>
</dbReference>
<dbReference type="STRING" id="254161.SAMN05216256_101117"/>
<gene>
    <name evidence="1" type="ORF">BXT89_14475</name>
</gene>
<organism evidence="1 2">
    <name type="scientific">Halopseudomonas pachastrellae</name>
    <dbReference type="NCBI Taxonomy" id="254161"/>
    <lineage>
        <taxon>Bacteria</taxon>
        <taxon>Pseudomonadati</taxon>
        <taxon>Pseudomonadota</taxon>
        <taxon>Gammaproteobacteria</taxon>
        <taxon>Pseudomonadales</taxon>
        <taxon>Pseudomonadaceae</taxon>
        <taxon>Halopseudomonas</taxon>
    </lineage>
</organism>
<dbReference type="OrthoDB" id="6925497at2"/>
<dbReference type="AlphaFoldDB" id="A0A1S8DCM2"/>
<proteinExistence type="predicted"/>
<evidence type="ECO:0000313" key="1">
    <source>
        <dbReference type="EMBL" id="ONM43153.1"/>
    </source>
</evidence>
<name>A0A1S8DCM2_9GAMM</name>
<reference evidence="1 2" key="1">
    <citation type="submission" date="2017-01" db="EMBL/GenBank/DDBJ databases">
        <title>Draft genome sequence of Pseudomonas pachastrellae type strain CCUG 46540T from a deep sea.</title>
        <authorList>
            <person name="Gomila M."/>
            <person name="Mulet M."/>
            <person name="Lalucat J."/>
            <person name="Garcia-Valdes E."/>
        </authorList>
    </citation>
    <scope>NUCLEOTIDE SEQUENCE [LARGE SCALE GENOMIC DNA]</scope>
    <source>
        <strain evidence="1 2">CCUG 46540</strain>
    </source>
</reference>
<accession>A0A1S8DCM2</accession>
<sequence length="142" mass="15465">MSNTNAPRFLPARGDEAEGTHIALTSGHACRVHAVSPVDGERGTCIPDRFRREAVALGCGIVGIDENKTSDQGKKTTKQSLIVDAIRTVVEKDDKEQLQGDDRPKVEVLSEIVGFNVTTTQFNKAWGEFVNELENDDGPEEA</sequence>
<protein>
    <submittedName>
        <fullName evidence="1">Uncharacterized protein</fullName>
    </submittedName>
</protein>